<feature type="transmembrane region" description="Helical" evidence="2">
    <location>
        <begin position="237"/>
        <end position="258"/>
    </location>
</feature>
<reference evidence="3 4" key="1">
    <citation type="journal article" date="2016" name="Sci. Rep.">
        <title>Draft genome sequencing and secretome analysis of fungal phytopathogen Ascochyta rabiei provides insight into the necrotrophic effector repertoire.</title>
        <authorList>
            <person name="Verma S."/>
            <person name="Gazara R.K."/>
            <person name="Nizam S."/>
            <person name="Parween S."/>
            <person name="Chattopadhyay D."/>
            <person name="Verma P.K."/>
        </authorList>
    </citation>
    <scope>NUCLEOTIDE SEQUENCE [LARGE SCALE GENOMIC DNA]</scope>
    <source>
        <strain evidence="3 4">ArDII</strain>
    </source>
</reference>
<sequence length="456" mass="48380">MSRYQFRRLSPIQVPATRSKRQEAGLGAVGPGSEGEGLESPDSPDSSPSTTGAPSGDKSGSDDDDGALPSPKESVTSIITMPNLSTSKASSSSTSLPSTSSSGPASTISSRQSVTSIPSSTSTLRSNSSPSFAPTPTSQGIGAISPPGAYPTSVLIVTSTILSSTTLPTSSASSTFIYSSKTQGFSGKVARPTQPLTATISLLPPSPPDFTGSPAEDNDSPIRKRPEHTLMSKGAEAAAVTLSIIGAIALVVGIILYCRRRRRRRDEKLEAELERDAANYAAIRASETAHVNNAIAPFAANGPHMTQSTNRSNTLFGPGSYARPETVSSTLDRSHIAMPQPTPNPFADPPLNKAYDVLAGRPRSTTLTDRGSWVKNPFKDPESERFDPFGELQAKARRERVKLVEIARREAELERQFEEKEKMGLIPPQRALDRKGSGVTLKGLGVLDRSDRGAYR</sequence>
<comment type="caution">
    <text evidence="3">The sequence shown here is derived from an EMBL/GenBank/DDBJ whole genome shotgun (WGS) entry which is preliminary data.</text>
</comment>
<evidence type="ECO:0000313" key="3">
    <source>
        <dbReference type="EMBL" id="KZM28756.1"/>
    </source>
</evidence>
<feature type="compositionally biased region" description="Polar residues" evidence="1">
    <location>
        <begin position="304"/>
        <end position="315"/>
    </location>
</feature>
<feature type="region of interest" description="Disordered" evidence="1">
    <location>
        <begin position="301"/>
        <end position="320"/>
    </location>
</feature>
<organism evidence="3 4">
    <name type="scientific">Didymella rabiei</name>
    <name type="common">Chickpea ascochyta blight fungus</name>
    <name type="synonym">Mycosphaerella rabiei</name>
    <dbReference type="NCBI Taxonomy" id="5454"/>
    <lineage>
        <taxon>Eukaryota</taxon>
        <taxon>Fungi</taxon>
        <taxon>Dikarya</taxon>
        <taxon>Ascomycota</taxon>
        <taxon>Pezizomycotina</taxon>
        <taxon>Dothideomycetes</taxon>
        <taxon>Pleosporomycetidae</taxon>
        <taxon>Pleosporales</taxon>
        <taxon>Pleosporineae</taxon>
        <taxon>Didymellaceae</taxon>
        <taxon>Ascochyta</taxon>
    </lineage>
</organism>
<dbReference type="AlphaFoldDB" id="A0A163MIS1"/>
<keyword evidence="4" id="KW-1185">Reference proteome</keyword>
<evidence type="ECO:0000256" key="1">
    <source>
        <dbReference type="SAM" id="MobiDB-lite"/>
    </source>
</evidence>
<dbReference type="OrthoDB" id="3798694at2759"/>
<evidence type="ECO:0000256" key="2">
    <source>
        <dbReference type="SAM" id="Phobius"/>
    </source>
</evidence>
<evidence type="ECO:0000313" key="4">
    <source>
        <dbReference type="Proteomes" id="UP000076837"/>
    </source>
</evidence>
<feature type="region of interest" description="Disordered" evidence="1">
    <location>
        <begin position="1"/>
        <end position="144"/>
    </location>
</feature>
<keyword evidence="2" id="KW-0472">Membrane</keyword>
<feature type="region of interest" description="Disordered" evidence="1">
    <location>
        <begin position="202"/>
        <end position="222"/>
    </location>
</feature>
<dbReference type="EMBL" id="JYNV01000003">
    <property type="protein sequence ID" value="KZM28756.1"/>
    <property type="molecule type" value="Genomic_DNA"/>
</dbReference>
<feature type="compositionally biased region" description="Low complexity" evidence="1">
    <location>
        <begin position="38"/>
        <end position="58"/>
    </location>
</feature>
<keyword evidence="2" id="KW-1133">Transmembrane helix</keyword>
<feature type="compositionally biased region" description="Low complexity" evidence="1">
    <location>
        <begin position="84"/>
        <end position="131"/>
    </location>
</feature>
<protein>
    <submittedName>
        <fullName evidence="3">Uncharacterized protein</fullName>
    </submittedName>
</protein>
<keyword evidence="2" id="KW-0812">Transmembrane</keyword>
<dbReference type="Proteomes" id="UP000076837">
    <property type="component" value="Unassembled WGS sequence"/>
</dbReference>
<feature type="compositionally biased region" description="Polar residues" evidence="1">
    <location>
        <begin position="73"/>
        <end position="83"/>
    </location>
</feature>
<name>A0A163MIS1_DIDRA</name>
<gene>
    <name evidence="3" type="ORF">ST47_g107</name>
</gene>
<proteinExistence type="predicted"/>
<accession>A0A163MIS1</accession>